<proteinExistence type="predicted"/>
<name>A0AAV3UHF0_9EURY</name>
<protein>
    <submittedName>
        <fullName evidence="1">Uncharacterized protein</fullName>
    </submittedName>
</protein>
<accession>A0AAV3UHF0</accession>
<evidence type="ECO:0000313" key="2">
    <source>
        <dbReference type="Proteomes" id="UP001501729"/>
    </source>
</evidence>
<reference evidence="1 2" key="1">
    <citation type="journal article" date="2019" name="Int. J. Syst. Evol. Microbiol.">
        <title>The Global Catalogue of Microorganisms (GCM) 10K type strain sequencing project: providing services to taxonomists for standard genome sequencing and annotation.</title>
        <authorList>
            <consortium name="The Broad Institute Genomics Platform"/>
            <consortium name="The Broad Institute Genome Sequencing Center for Infectious Disease"/>
            <person name="Wu L."/>
            <person name="Ma J."/>
        </authorList>
    </citation>
    <scope>NUCLEOTIDE SEQUENCE [LARGE SCALE GENOMIC DNA]</scope>
    <source>
        <strain evidence="1 2">JCM 17504</strain>
    </source>
</reference>
<evidence type="ECO:0000313" key="1">
    <source>
        <dbReference type="EMBL" id="GAA5049892.1"/>
    </source>
</evidence>
<organism evidence="1 2">
    <name type="scientific">Haladaptatus pallidirubidus</name>
    <dbReference type="NCBI Taxonomy" id="1008152"/>
    <lineage>
        <taxon>Archaea</taxon>
        <taxon>Methanobacteriati</taxon>
        <taxon>Methanobacteriota</taxon>
        <taxon>Stenosarchaea group</taxon>
        <taxon>Halobacteria</taxon>
        <taxon>Halobacteriales</taxon>
        <taxon>Haladaptataceae</taxon>
        <taxon>Haladaptatus</taxon>
    </lineage>
</organism>
<gene>
    <name evidence="1" type="ORF">GCM10025751_23260</name>
</gene>
<dbReference type="Proteomes" id="UP001501729">
    <property type="component" value="Unassembled WGS sequence"/>
</dbReference>
<sequence>MVTRGTNHMYPLVLVANSKTTIALRAGTFGGDIEIVARRIGSLEKCTNNACSGISQLIAVVGLRDESVC</sequence>
<dbReference type="EMBL" id="BAABKX010000007">
    <property type="protein sequence ID" value="GAA5049892.1"/>
    <property type="molecule type" value="Genomic_DNA"/>
</dbReference>
<comment type="caution">
    <text evidence="1">The sequence shown here is derived from an EMBL/GenBank/DDBJ whole genome shotgun (WGS) entry which is preliminary data.</text>
</comment>
<keyword evidence="2" id="KW-1185">Reference proteome</keyword>
<dbReference type="AlphaFoldDB" id="A0AAV3UHF0"/>